<dbReference type="Pfam" id="PF19077">
    <property type="entry name" value="Big_13"/>
    <property type="match status" value="20"/>
</dbReference>
<reference evidence="3 4" key="1">
    <citation type="submission" date="2024-08" db="EMBL/GenBank/DDBJ databases">
        <title>Pantoea ronii - a newly identified human opportunistic pathogen.</title>
        <authorList>
            <person name="Keidar-Friedman D."/>
            <person name="Sorek N."/>
            <person name="Leshin-Carmel D."/>
            <person name="Tsur A."/>
            <person name="Amsalem M."/>
            <person name="Tolkach D."/>
            <person name="Brosh-Nissimov T."/>
        </authorList>
    </citation>
    <scope>NUCLEOTIDE SEQUENCE [LARGE SCALE GENOMIC DNA]</scope>
    <source>
        <strain evidence="3 4">AA23256</strain>
    </source>
</reference>
<dbReference type="NCBIfam" id="NF012196">
    <property type="entry name" value="Ig_like_ice"/>
    <property type="match status" value="7"/>
</dbReference>
<protein>
    <submittedName>
        <fullName evidence="3">Ig-like domain-containing protein</fullName>
    </submittedName>
</protein>
<dbReference type="InterPro" id="IPR048051">
    <property type="entry name" value="BapA-like_prefix-like"/>
</dbReference>
<dbReference type="Proteomes" id="UP001611251">
    <property type="component" value="Unassembled WGS sequence"/>
</dbReference>
<feature type="domain" description="PKD/Chitinase" evidence="2">
    <location>
        <begin position="2296"/>
        <end position="2374"/>
    </location>
</feature>
<dbReference type="NCBIfam" id="NF033510">
    <property type="entry name" value="Ca_tandemer"/>
    <property type="match status" value="45"/>
</dbReference>
<feature type="domain" description="PKD/Chitinase" evidence="2">
    <location>
        <begin position="2497"/>
        <end position="2576"/>
    </location>
</feature>
<feature type="domain" description="PKD/Chitinase" evidence="2">
    <location>
        <begin position="3381"/>
        <end position="3507"/>
    </location>
</feature>
<comment type="caution">
    <text evidence="3">The sequence shown here is derived from an EMBL/GenBank/DDBJ whole genome shotgun (WGS) entry which is preliminary data.</text>
</comment>
<proteinExistence type="predicted"/>
<dbReference type="NCBIfam" id="NF033677">
    <property type="entry name" value="biofilm_BapA_N"/>
    <property type="match status" value="1"/>
</dbReference>
<feature type="domain" description="PKD/Chitinase" evidence="2">
    <location>
        <begin position="2150"/>
        <end position="2275"/>
    </location>
</feature>
<dbReference type="Pfam" id="PF22783">
    <property type="entry name" value="BapA_N"/>
    <property type="match status" value="1"/>
</dbReference>
<dbReference type="InterPro" id="IPR044016">
    <property type="entry name" value="Big_13"/>
</dbReference>
<evidence type="ECO:0000313" key="4">
    <source>
        <dbReference type="Proteomes" id="UP001611251"/>
    </source>
</evidence>
<organism evidence="3 4">
    <name type="scientific">Pantoea osteomyelitidis</name>
    <dbReference type="NCBI Taxonomy" id="3230026"/>
    <lineage>
        <taxon>Bacteria</taxon>
        <taxon>Pseudomonadati</taxon>
        <taxon>Pseudomonadota</taxon>
        <taxon>Gammaproteobacteria</taxon>
        <taxon>Enterobacterales</taxon>
        <taxon>Erwiniaceae</taxon>
        <taxon>Pantoea</taxon>
    </lineage>
</organism>
<accession>A0ABW7PXS8</accession>
<evidence type="ECO:0000256" key="1">
    <source>
        <dbReference type="SAM" id="MobiDB-lite"/>
    </source>
</evidence>
<feature type="domain" description="PKD/Chitinase" evidence="2">
    <location>
        <begin position="902"/>
        <end position="979"/>
    </location>
</feature>
<name>A0ABW7PXS8_9GAMM</name>
<evidence type="ECO:0000313" key="3">
    <source>
        <dbReference type="EMBL" id="MFH8135116.1"/>
    </source>
</evidence>
<dbReference type="InterPro" id="IPR013783">
    <property type="entry name" value="Ig-like_fold"/>
</dbReference>
<feature type="domain" description="PKD/Chitinase" evidence="2">
    <location>
        <begin position="3116"/>
        <end position="3189"/>
    </location>
</feature>
<dbReference type="InterPro" id="IPR049826">
    <property type="entry name" value="Ig-like_ice"/>
</dbReference>
<dbReference type="EMBL" id="JBGFSN010000004">
    <property type="protein sequence ID" value="MFH8135116.1"/>
    <property type="molecule type" value="Genomic_DNA"/>
</dbReference>
<dbReference type="SMART" id="SM00089">
    <property type="entry name" value="PKD"/>
    <property type="match status" value="6"/>
</dbReference>
<evidence type="ECO:0000259" key="2">
    <source>
        <dbReference type="SMART" id="SM00089"/>
    </source>
</evidence>
<dbReference type="RefSeq" id="WP_397215492.1">
    <property type="nucleotide sequence ID" value="NZ_JBGFSN010000004.1"/>
</dbReference>
<gene>
    <name evidence="3" type="ORF">ABU178_13150</name>
</gene>
<dbReference type="Gene3D" id="2.60.40.10">
    <property type="entry name" value="Immunoglobulins"/>
    <property type="match status" value="46"/>
</dbReference>
<feature type="region of interest" description="Disordered" evidence="1">
    <location>
        <begin position="4874"/>
        <end position="4900"/>
    </location>
</feature>
<sequence>MAQLTQGRVDIISREDGTLISQTNSGSSHTVILNQPSVVRINGTREMVAQYERQGNDLVLHMRDGSTVRYQKFFFDDLNGEHSELVFDDGINPAEHALFPTTAGVTDTAAVAMTPSYESLGSVEPLLLAETDNVSTGVIAASGLGILGLGGIALGAGGGGGGGNDNNGSGVTPTPPEAATPVITVNAFASDDILDNGEKGSAQTLSGTTTNVEAGQIVTVTLNGQAYNATVGADGSWSVSVPASALAALAAGTATFNVSVNNAAGLSASASHDFTVQPTASEPATPTIAVAAFAGDDVLDNNEKGSAQTLSGTTTNVEAGQVVTVNLNGQTYNAAVGADGSWSVNVPASALASLAAGTATFNVSVSNAAGLSASASHSVIVEPAAGEPGLIAIVEPLSGDGYLNAQEATADLSVSGRTFGVAEGAIVSLNFNGTSYSGTVNSDGSWNITIPSSAFTGIGNGTQTLTASVIDSSGTVLADSASLTVAVNTQLSAAIDTPFTDGILNGEEVTRDQTLSGNTGVVGEGQQVQVTLNGQIYSAVVGQDGSWNLNLPASALQLLSQGAGRLTVTVTDAAGNSETLTQDFTVDTLPPTLTLDPVATDNMLNSTEAVNDLPISGTGDPGDLITVTLNNQNYSATVDNNGSWSVTVPAAALAELADGSAYAVQVTTSDAAGNVATRSQTLAIDTQLPSLVVNTPGGDGVLTNTDLNQPLILSGSGAPGDTVVATLNGTPYNTVIGENGQWTISVPADALAALPAGDNAITVTVTDAVGNSNSQQNTINMAAATPTLDVDPLGGDGVINATDAGQPLAITGNGTAGDTISVSLNGQTYTATVNENGTWSVTIPSADLTQVPNGTQPVVISATDPLGNSSSSDESLTFSTTPPTVAITQPASDGYINSNESGQDLVLSGSGGTQGDSVSVDFAGTTYPATVDENGNWSVTVPAVTVEGLDDGIYPVTATVTDSAGNASTSVSDVTVVANALPTLTLDPFAGDDVLDRAEQLSDLQITGTTTNVTPGQTVTVTINGSSYDGVVQPGGGWSVTLPAGALSGLTGTQTFTATVTDVAGNSVTPVTGTYTVLETTDPLLAVSPVANDNALNAAEAAVDLTISGSSVNLPTGTEVTVALNGVTYSGVTDQSGNWMVTVPTADLSALAQGDQTVTITASGVEITQTLNVATTPLPVPTINTPFADGVLNSEEADSVQTLSGSTGVAGAGQGVQVIIGNASYQATVDAQGNWSVDLPPSALQALGQGNNVLTVTSSDAAGNSNSATATVLVDTVAPTLVVDPVAGDNIINADETQVDLTLSGNVAPGSTLALELGGNSYSAAVAADGSWSATVPAADLQALNDGRYDLTVTVTSPGGNEATTAYPVTVDTTAPDFSVNTPAGDGTLNASEQEAPLVLSGSGSAGDSVNVELNGVSYSTTIGSDGNWSLEVPVSDLSALNSGSNPISVTVSDTAGNSNVQQIPLTVDTALPPLSVDPVGGDGTLNSSELTQPLVLSGSGQYGDSVQAELNGKFYRTLVSVNGRWTLQIPQTDLATLPNGDNPLTVTITDAQGNQTVQTSTLFVDADPATQPTLSVDSDTFAGNGIVDAAELQQPQTLTGSTTNVEQGQVVIVTLNGVNYSGVVAASGDWSVTLPAGAFAGLSDGSQTLSVSVADAAGNSASADVAYQINTSASSIAVAPVSGDNYLNATEAAADFAVSGSTSNVATGSLVTVTLNGVAWSATVNADGSWSATVPAGALSGVPDGALTLTTSVVDAAGNTVTSSSTVNLLAASQPQPVLDPAFGDGSLNAQDVTAAGTLTGSTGLTGDGQSVSVLINGVSYSGTVDNAGNWSVSLPAETLAALPQGSNAYSVTLTDIAGNSATVDGSVLVDTVAPTLSVNTPAGDGVLNAAEVTQPLDLTGSSDPNAQIVASFNGATYSTTADVNGNWTLTLPATAFSGLADTAWPLSITATDAAGNVASSDTTLAVKAGAGSLPVLTVNAFAGDNVIDGAERQTDQLLSGTTTNVEPGQIVTVTLGTQVYTAQVQASGSWSLTVSAGVLQQIADGTTTLSVAVTDAAGNPASQDVPLTFNSTASGLSLDAVSNDNYLNAQEADLPLIVTGSSANVPLGSTVTLLLNNQTYSAQVTAGGRWSIIVPAEALEALPDGANTLTVTTTDSTGATLSSNSTLNVLINTLPDPVVTSAFGDGTLNASDLNQLQTLSGTTGVSGDGQTVTVAFNGANYPATVEANGNWSLTLPTGALTGLSDGALTYTVTATDAAGNSNTTDASVAIDVTAPTLTIDAVTGDDVVNALESGAVITLSGDTDAGEGQRVTITLNGQVWTTTSGADGSWTFDLPAGALAGIAPGSYPLTATVSDAAGNAVTEIRDITVATATPGVLLDTPFTDGYLGSDEAAAGQTLSGSTGIAEAGQSVVVTLNGTRYDADVDAQGNWSLSLDNTILQALPEGTATITVTATDTAGNSGSIESSVVVDFTDPELTLNAISGDNVINSLEVAQDVTISGTASLQDAGQPVNVTLAFNGQNYQTQVLSDGTWSVILPASVMQGLPDGDYDISVTLTDAAGNSTTLTETLSRDADTADLPTLTLNAISTDGYVNAQEAGAALAISGTSTNLEAGQVVTVTLNDQNYSGTVGPDGSWSVSVPAEVVGALADGAQSLTVIATDVTGNPASVSGGFTVVASAAVQPTITFDAIAGNDVLNAQEAGQPLTISGASTFLEGRVITVVLNEVEYSATADANGNWNISVPVADLGNLPQGSVDISASATDLAGNPVLVADDFTVNSDAPALTGLTLDAGADLSLAEALAGLVVSGGSDPVAAGDAPTTVTVSLNGNSYTTTVGTDGSWSLTIPPADLQQLPDGAQTVAVQVTDADGNVTNGSAPLNVIVNNLPTLTLDTANTPFADGFLSQTESTGATTLNGTAANLADGTPVTVVIGNLTYTATVTNNAWSLAIPAGDLVTLDEGVTQITVSASDVVGNPAQISSGLEVIFTPPADPVITLPLFGDNTVNASEAVTAQQVSGTATLTDVQTLTVTVDGAPVPVTIDENGNWTAVLTPAQLGVLQDGTHTLTVTTTDLAGNSSDATQDFTLATAPIVAPTLDTAFGDNILNFTEAQSDGTLTGQLGAANAESVTVNINGTLYDAAVDTAAGTWSLAIPTATLRGLPDGTWPVTVTVTDDVGNSNSFSSALQVAINTVPDATFTLPFGDGALSAAEAATAQTLSGNTGITSTGQTVSLIISGLNDGPGDQPLLATVDTSTGNWSYALTPEQMQALANGAHTISVTATDFAQNSDTVTQTVTTGVQTVTPTFDDTASLGTDLTLNIAEAAAGITLTGNTGSSGANQAVSVTVDANGARYLGTVDANGLWSVAIPAGTLSTLGTGAHAFNVTITDAAGNTTTTPFDFNAALTAPTPAVDAAYNTGYLNAQAVASGFTLTGTTGVTGAGQSVVVTMGDQRYDAGDGLTVDANGVWSLPLSNAQLLAFNDGTYPVSVTATDANGNSATISNTLTVDTAPPALANVTFAGDNVLDYAESQSPQLLSGTSTGAEPGSLVSVSFNGQTASTTVNGDGSWSILLSADQVASFTADSTIQVTLTDLAGNPVVLPVNVTVDLTPPAGLSAVLDPISGDNVINAADGATTTLNGTVSDATAAVTVTLNGVTSAATVNSDGTWSLTVDTATFGDDATVPVTVTATNGTETFTTSNSVVVDRTIPTLTINAFTGDGYVNAAESDTNQVITGTASQADAGRFVLVTLNGTTYSAVVQADGSWSAAVPAAAMQALPEGAQQISAQLSDAAGNTGTASQTITVDTATPLIQVDAILGDNILNATEIAAGTVLNGRVTNAQGGETVGLYAGDANPIATATVAADGTFSFNLTPGVLGDVTDGTLLFGVRVSDPAGNQTDATVTINKVVNSALNVVVDSIFGDGFLNAADTAVAQTITGTVASAGAGSVVSVALGDLTLSTTVAQDGRWSITVQPELLQTLTDGNLTANVTVTDANGNTDSTTGLLTAIVDNLPVVNTLTGLFGGDNLLNIAESLVDQTVSGTVSNAAAGSQVTVALGSHTYTTTVQAGGNWSVTLPTADLSSLLNGNLTLGVSVTDAAGNVATNSATIGIFTAQPTISLTSLFGDGILNAADILTSQTISGVVNNVAAGSTVNLTLGGTAIGTATVGQDGAFSATVTPDILGALAQGNLSLGVNVQGLAGNTVSTTATVRVDTLLPTVTINPLFGDGLLNVADALLNQTVSGVIGGAEAGSRVTVSVAGQQLATTTDANGNFSVTLTPAILQGIADGNLTVNVSVTDSAGNTASSTAGALVGIHNLPQITLNPLFGDGVLNLAESLVTQTISGTISNVAQGTAVRINIGTTTLNATVGANGAFSAQVSPDLLGTLLTGNLTVGVAVTDAVGNVSSVSAGVQLGLTQPTLTLNTVFGDGILSAGDLTTNQTISGTSTNLATGTTVSTTLNGVTYTTKVTSGGSWSISVPRADLATIADGTVQVTVSASDAYGNPASTSGNLSVISHTPPTVTISSLFGDNALSVADVKTAQTISGTATNAEGSTVSVQVGSQTFTATVNSSGAWSLSIPAATLAAIADGSYTVTASVTNGAGVSGSGSSALTVISHTSPTVALNTYFGGDGYLNIAEANTAETISGTTTHAVGSTVSVNLAGHVFTTTVTSSGTWSISVPTSTLVTIPDGSQSLSVTVTDAGGNTAITNSTFTALSHNTPQVGVDPVLSVVTSLLVGLSVTGGTSNAAPGSNVTVTLLLANGNPGPSVNTTTDALGRFGAVFAPSLLSVSGLGLSLSTLARVTVTDVAGNSSTVTNTLLLGSLLPVTTAATASVATFSVDDTSAAVASTEDNSATTSTGTGEETFAKMATVATVATPDSTLTTDADDTTASSTATTASTSDDTTSATATAAVADDQSYTIGGVVIALADGTTAEGASVTGSAGADTVTVSDLHFSHIDGGAGTDTLVLNGENMTLDLTALGLKVEHIEIVDLGKSGTNAVKLDLNEALNITDTQNEDLVIKGADGSQVMLANANGGVWENTGQRALDGQTFDVYHNSALTSDNTLGDVLVQHNLQVHVV</sequence>
<keyword evidence="4" id="KW-1185">Reference proteome</keyword>
<dbReference type="InterPro" id="IPR022409">
    <property type="entry name" value="PKD/Chitinase_dom"/>
</dbReference>